<gene>
    <name evidence="2" type="ORF">BDK51DRAFT_29751</name>
</gene>
<keyword evidence="3" id="KW-1185">Reference proteome</keyword>
<protein>
    <submittedName>
        <fullName evidence="2">Uncharacterized protein</fullName>
    </submittedName>
</protein>
<reference evidence="3" key="1">
    <citation type="journal article" date="2018" name="Nat. Microbiol.">
        <title>Leveraging single-cell genomics to expand the fungal tree of life.</title>
        <authorList>
            <person name="Ahrendt S.R."/>
            <person name="Quandt C.A."/>
            <person name="Ciobanu D."/>
            <person name="Clum A."/>
            <person name="Salamov A."/>
            <person name="Andreopoulos B."/>
            <person name="Cheng J.F."/>
            <person name="Woyke T."/>
            <person name="Pelin A."/>
            <person name="Henrissat B."/>
            <person name="Reynolds N.K."/>
            <person name="Benny G.L."/>
            <person name="Smith M.E."/>
            <person name="James T.Y."/>
            <person name="Grigoriev I.V."/>
        </authorList>
    </citation>
    <scope>NUCLEOTIDE SEQUENCE [LARGE SCALE GENOMIC DNA]</scope>
</reference>
<name>A0A4P9WQ43_9FUNG</name>
<accession>A0A4P9WQ43</accession>
<evidence type="ECO:0000313" key="2">
    <source>
        <dbReference type="EMBL" id="RKO93330.1"/>
    </source>
</evidence>
<feature type="compositionally biased region" description="Basic residues" evidence="1">
    <location>
        <begin position="128"/>
        <end position="142"/>
    </location>
</feature>
<feature type="region of interest" description="Disordered" evidence="1">
    <location>
        <begin position="71"/>
        <end position="142"/>
    </location>
</feature>
<feature type="region of interest" description="Disordered" evidence="1">
    <location>
        <begin position="1"/>
        <end position="30"/>
    </location>
</feature>
<proteinExistence type="predicted"/>
<organism evidence="2 3">
    <name type="scientific">Blyttiomyces helicus</name>
    <dbReference type="NCBI Taxonomy" id="388810"/>
    <lineage>
        <taxon>Eukaryota</taxon>
        <taxon>Fungi</taxon>
        <taxon>Fungi incertae sedis</taxon>
        <taxon>Chytridiomycota</taxon>
        <taxon>Chytridiomycota incertae sedis</taxon>
        <taxon>Chytridiomycetes</taxon>
        <taxon>Chytridiomycetes incertae sedis</taxon>
        <taxon>Blyttiomyces</taxon>
    </lineage>
</organism>
<dbReference type="Proteomes" id="UP000269721">
    <property type="component" value="Unassembled WGS sequence"/>
</dbReference>
<feature type="compositionally biased region" description="Acidic residues" evidence="1">
    <location>
        <begin position="76"/>
        <end position="118"/>
    </location>
</feature>
<evidence type="ECO:0000313" key="3">
    <source>
        <dbReference type="Proteomes" id="UP000269721"/>
    </source>
</evidence>
<dbReference type="AlphaFoldDB" id="A0A4P9WQ43"/>
<sequence>MAAPTPLTTKCATSAHQGATTKTGQCKERGLSAGGPICVSGRPLSSVTQQVAFGWSYGWGWAVGMMILGEPATDSSEPEESPSGSDSDEEGGAETADDEDEEERDDAEGWEGEDECEPRDEGGGGGRIRGRMRTASRAMRGRSRHRSRKLVWWIATLPRRKCGRLVPTLTRHCRPPSEISTTGRLSDKSWAPMSQRRGATRGESAYIAI</sequence>
<dbReference type="EMBL" id="KZ994282">
    <property type="protein sequence ID" value="RKO93330.1"/>
    <property type="molecule type" value="Genomic_DNA"/>
</dbReference>
<evidence type="ECO:0000256" key="1">
    <source>
        <dbReference type="SAM" id="MobiDB-lite"/>
    </source>
</evidence>
<feature type="compositionally biased region" description="Polar residues" evidence="1">
    <location>
        <begin position="1"/>
        <end position="24"/>
    </location>
</feature>